<dbReference type="InterPro" id="IPR036890">
    <property type="entry name" value="HATPase_C_sf"/>
</dbReference>
<dbReference type="InterPro" id="IPR050640">
    <property type="entry name" value="Bact_2-comp_sensor_kinase"/>
</dbReference>
<evidence type="ECO:0000313" key="6">
    <source>
        <dbReference type="Proteomes" id="UP000027946"/>
    </source>
</evidence>
<dbReference type="eggNOG" id="COG2972">
    <property type="taxonomic scope" value="Bacteria"/>
</dbReference>
<dbReference type="Gene3D" id="2.60.120.10">
    <property type="entry name" value="Jelly Rolls"/>
    <property type="match status" value="1"/>
</dbReference>
<dbReference type="InterPro" id="IPR003594">
    <property type="entry name" value="HATPase_dom"/>
</dbReference>
<dbReference type="Pfam" id="PF02518">
    <property type="entry name" value="HATPase_c"/>
    <property type="match status" value="1"/>
</dbReference>
<evidence type="ECO:0000313" key="5">
    <source>
        <dbReference type="EMBL" id="KDR94217.1"/>
    </source>
</evidence>
<evidence type="ECO:0000259" key="2">
    <source>
        <dbReference type="Pfam" id="PF06580"/>
    </source>
</evidence>
<feature type="domain" description="Signal transduction histidine kinase internal region" evidence="2">
    <location>
        <begin position="291"/>
        <end position="367"/>
    </location>
</feature>
<dbReference type="GO" id="GO:0000155">
    <property type="term" value="F:phosphorelay sensor kinase activity"/>
    <property type="evidence" value="ECO:0007669"/>
    <property type="project" value="InterPro"/>
</dbReference>
<dbReference type="PANTHER" id="PTHR34220">
    <property type="entry name" value="SENSOR HISTIDINE KINASE YPDA"/>
    <property type="match status" value="1"/>
</dbReference>
<dbReference type="SUPFAM" id="SSF51182">
    <property type="entry name" value="RmlC-like cupins"/>
    <property type="match status" value="1"/>
</dbReference>
<dbReference type="Pfam" id="PF10114">
    <property type="entry name" value="PocR"/>
    <property type="match status" value="1"/>
</dbReference>
<comment type="caution">
    <text evidence="5">The sequence shown here is derived from an EMBL/GenBank/DDBJ whole genome shotgun (WGS) entry which is preliminary data.</text>
</comment>
<accession>A0A069RIZ6</accession>
<organism evidence="5 6">
    <name type="scientific">Peptoclostridium litorale DSM 5388</name>
    <dbReference type="NCBI Taxonomy" id="1121324"/>
    <lineage>
        <taxon>Bacteria</taxon>
        <taxon>Bacillati</taxon>
        <taxon>Bacillota</taxon>
        <taxon>Clostridia</taxon>
        <taxon>Peptostreptococcales</taxon>
        <taxon>Peptoclostridiaceae</taxon>
        <taxon>Peptoclostridium</taxon>
    </lineage>
</organism>
<feature type="domain" description="PocR" evidence="4">
    <location>
        <begin position="133"/>
        <end position="235"/>
    </location>
</feature>
<keyword evidence="6" id="KW-1185">Reference proteome</keyword>
<dbReference type="GO" id="GO:0016020">
    <property type="term" value="C:membrane"/>
    <property type="evidence" value="ECO:0007669"/>
    <property type="project" value="InterPro"/>
</dbReference>
<dbReference type="EMBL" id="JJMM01000026">
    <property type="protein sequence ID" value="KDR94217.1"/>
    <property type="molecule type" value="Genomic_DNA"/>
</dbReference>
<keyword evidence="5" id="KW-0418">Kinase</keyword>
<name>A0A069RIZ6_PEPLI</name>
<evidence type="ECO:0000259" key="1">
    <source>
        <dbReference type="Pfam" id="PF02518"/>
    </source>
</evidence>
<reference evidence="5 6" key="1">
    <citation type="submission" date="2014-03" db="EMBL/GenBank/DDBJ databases">
        <title>Genome sequence of Clostridium litorale W6, DSM 5388.</title>
        <authorList>
            <person name="Poehlein A."/>
            <person name="Jagirdar A."/>
            <person name="Khonsari B."/>
            <person name="Chibani C.M."/>
            <person name="Gutierrez Gutierrez D.A."/>
            <person name="Davydova E."/>
            <person name="Alghaithi H.S."/>
            <person name="Nair K.P."/>
            <person name="Dhamotharan K."/>
            <person name="Chandran L."/>
            <person name="G W."/>
            <person name="Daniel R."/>
        </authorList>
    </citation>
    <scope>NUCLEOTIDE SEQUENCE [LARGE SCALE GENOMIC DNA]</scope>
    <source>
        <strain evidence="5 6">W6</strain>
    </source>
</reference>
<dbReference type="Pfam" id="PF06580">
    <property type="entry name" value="His_kinase"/>
    <property type="match status" value="1"/>
</dbReference>
<proteinExistence type="predicted"/>
<dbReference type="EC" id="2.7.13.3" evidence="5"/>
<feature type="domain" description="Cupin type-2" evidence="3">
    <location>
        <begin position="33"/>
        <end position="97"/>
    </location>
</feature>
<evidence type="ECO:0000259" key="4">
    <source>
        <dbReference type="Pfam" id="PF10114"/>
    </source>
</evidence>
<dbReference type="InterPro" id="IPR014710">
    <property type="entry name" value="RmlC-like_jellyroll"/>
</dbReference>
<dbReference type="RefSeq" id="WP_038268225.1">
    <property type="nucleotide sequence ID" value="NZ_FSRH01000003.1"/>
</dbReference>
<protein>
    <submittedName>
        <fullName evidence="5">Sensor histidine kinase YesM</fullName>
        <ecNumber evidence="5">2.7.13.3</ecNumber>
    </submittedName>
</protein>
<feature type="domain" description="Histidine kinase/HSP90-like ATPase" evidence="1">
    <location>
        <begin position="385"/>
        <end position="489"/>
    </location>
</feature>
<gene>
    <name evidence="5" type="primary">yesM</name>
    <name evidence="5" type="ORF">CLIT_23c04900</name>
</gene>
<keyword evidence="5" id="KW-0808">Transferase</keyword>
<dbReference type="Pfam" id="PF07883">
    <property type="entry name" value="Cupin_2"/>
    <property type="match status" value="1"/>
</dbReference>
<dbReference type="InterPro" id="IPR010559">
    <property type="entry name" value="Sig_transdc_His_kin_internal"/>
</dbReference>
<dbReference type="InterPro" id="IPR013096">
    <property type="entry name" value="Cupin_2"/>
</dbReference>
<dbReference type="PANTHER" id="PTHR34220:SF7">
    <property type="entry name" value="SENSOR HISTIDINE KINASE YPDA"/>
    <property type="match status" value="1"/>
</dbReference>
<dbReference type="STRING" id="1121324.CLIT_23c04900"/>
<dbReference type="InterPro" id="IPR018771">
    <property type="entry name" value="PocR_dom"/>
</dbReference>
<dbReference type="InterPro" id="IPR011051">
    <property type="entry name" value="RmlC_Cupin_sf"/>
</dbReference>
<evidence type="ECO:0000259" key="3">
    <source>
        <dbReference type="Pfam" id="PF07883"/>
    </source>
</evidence>
<dbReference type="Proteomes" id="UP000027946">
    <property type="component" value="Unassembled WGS sequence"/>
</dbReference>
<sequence>MRDKNVQYFNWGTIKWIYSPEFDKSMNSMYMGLTTILPGKNQSQHRHYGEEQFLYVISGKGVQYIDGRRVEMKPGLFFHIEAGALHESYNNGCEPLIHILISIPVYYNVDLYNAYGRCKEVSQDCFSLESIKDQIQSMLDSTVFPLRMTISVFDSDNTPLVLAKNYPLACIEKCSIDKKIYNCKLYTGYNKKQFFAENTNHTAYLCENGVEVYKIPIVVNGSVAGYLQGGHLMKNTGKRRYGDKADYYESPQSTSGAVIRFMRQIASNIARIYSEEDRRVLEGSLKVKTEKLLSIQINNHFLFNTFNAIASLALRENAFNTYQSVISLSNLFRHQLKRKSSFGTIKDEIEYLTNYVDLQKLRFGDELKFDISIENGLDEFLIPVNVLQPLVENSINHGFENNRENMRINLNVSHENDEITMEIKDNGEGMDEREVKFLLEQIKSKGRHEFSGIMMIYSKLELFFRGKFKFDIVSFKNKGTDIIISFPAERKL</sequence>
<dbReference type="eggNOG" id="COG0662">
    <property type="taxonomic scope" value="Bacteria"/>
</dbReference>
<dbReference type="Gene3D" id="3.30.565.10">
    <property type="entry name" value="Histidine kinase-like ATPase, C-terminal domain"/>
    <property type="match status" value="1"/>
</dbReference>
<dbReference type="SUPFAM" id="SSF55874">
    <property type="entry name" value="ATPase domain of HSP90 chaperone/DNA topoisomerase II/histidine kinase"/>
    <property type="match status" value="1"/>
</dbReference>
<dbReference type="AlphaFoldDB" id="A0A069RIZ6"/>
<dbReference type="OrthoDB" id="9809348at2"/>